<feature type="compositionally biased region" description="Basic and acidic residues" evidence="6">
    <location>
        <begin position="24"/>
        <end position="34"/>
    </location>
</feature>
<dbReference type="Proteomes" id="UP000199245">
    <property type="component" value="Unassembled WGS sequence"/>
</dbReference>
<evidence type="ECO:0000256" key="6">
    <source>
        <dbReference type="SAM" id="MobiDB-lite"/>
    </source>
</evidence>
<proteinExistence type="inferred from homology"/>
<evidence type="ECO:0000256" key="2">
    <source>
        <dbReference type="ARBA" id="ARBA00022692"/>
    </source>
</evidence>
<dbReference type="InterPro" id="IPR052730">
    <property type="entry name" value="Sugar_ABC_transporter"/>
</dbReference>
<feature type="transmembrane region" description="Helical" evidence="5">
    <location>
        <begin position="114"/>
        <end position="135"/>
    </location>
</feature>
<evidence type="ECO:0000256" key="4">
    <source>
        <dbReference type="ARBA" id="ARBA00023136"/>
    </source>
</evidence>
<feature type="transmembrane region" description="Helical" evidence="5">
    <location>
        <begin position="56"/>
        <end position="80"/>
    </location>
</feature>
<gene>
    <name evidence="8" type="ORF">SAMN05216337_100934</name>
</gene>
<dbReference type="EMBL" id="FMZW01000009">
    <property type="protein sequence ID" value="SDD24113.1"/>
    <property type="molecule type" value="Genomic_DNA"/>
</dbReference>
<accession>A0A1G6T583</accession>
<dbReference type="SUPFAM" id="SSF161098">
    <property type="entry name" value="MetI-like"/>
    <property type="match status" value="1"/>
</dbReference>
<dbReference type="InterPro" id="IPR000515">
    <property type="entry name" value="MetI-like"/>
</dbReference>
<evidence type="ECO:0000256" key="3">
    <source>
        <dbReference type="ARBA" id="ARBA00022989"/>
    </source>
</evidence>
<protein>
    <submittedName>
        <fullName evidence="8">Carbohydrate ABC transporter membrane protein 1, CUT1 family</fullName>
    </submittedName>
</protein>
<sequence>MSVVTQTEPAAASKAFSSEVGTGSREENASKQESRAAGSGEAAPAREWRPPSYWPFVIPALVVVLAVIIFPWVFTIWMSLQEWKVGSPTVFVGLANYLRLPTDPRFVEAVGHTLSYTALSVVLPLVFGTLAAVVFHQKFAARGFLRGIFIMPMMATPVAIALVWTMMFHPQLGVLNYLLSLVGLPPQLWVFNPATVIPSLVLVETWQWTPLVMLIVLGGLAAIPTEPYESAQIDGANFWQVFRFITLPLIMPFLFIAGMIRMIDAVKSFDIIFAITQGGPGSASETINVYLYSVAFVYYDLGYGSAIAVVFFLLIVALAALLLYLRKRLLWTSELGGEA</sequence>
<dbReference type="InterPro" id="IPR035906">
    <property type="entry name" value="MetI-like_sf"/>
</dbReference>
<organism evidence="8 9">
    <name type="scientific">Bradyrhizobium brasilense</name>
    <dbReference type="NCBI Taxonomy" id="1419277"/>
    <lineage>
        <taxon>Bacteria</taxon>
        <taxon>Pseudomonadati</taxon>
        <taxon>Pseudomonadota</taxon>
        <taxon>Alphaproteobacteria</taxon>
        <taxon>Hyphomicrobiales</taxon>
        <taxon>Nitrobacteraceae</taxon>
        <taxon>Bradyrhizobium</taxon>
    </lineage>
</organism>
<feature type="transmembrane region" description="Helical" evidence="5">
    <location>
        <begin position="205"/>
        <end position="223"/>
    </location>
</feature>
<dbReference type="CDD" id="cd06261">
    <property type="entry name" value="TM_PBP2"/>
    <property type="match status" value="1"/>
</dbReference>
<evidence type="ECO:0000256" key="1">
    <source>
        <dbReference type="ARBA" id="ARBA00004651"/>
    </source>
</evidence>
<evidence type="ECO:0000313" key="8">
    <source>
        <dbReference type="EMBL" id="SDD24113.1"/>
    </source>
</evidence>
<dbReference type="PANTHER" id="PTHR43759">
    <property type="entry name" value="TREHALOSE TRANSPORT SYSTEM PERMEASE PROTEIN SUGA"/>
    <property type="match status" value="1"/>
</dbReference>
<comment type="similarity">
    <text evidence="5">Belongs to the binding-protein-dependent transport system permease family.</text>
</comment>
<dbReference type="PANTHER" id="PTHR43759:SF1">
    <property type="entry name" value="GLUCOSE IMPORT SYSTEM PERMEASE PROTEIN GLCT"/>
    <property type="match status" value="1"/>
</dbReference>
<feature type="domain" description="ABC transmembrane type-1" evidence="7">
    <location>
        <begin position="110"/>
        <end position="324"/>
    </location>
</feature>
<feature type="transmembrane region" description="Helical" evidence="5">
    <location>
        <begin position="147"/>
        <end position="167"/>
    </location>
</feature>
<dbReference type="GO" id="GO:0005886">
    <property type="term" value="C:plasma membrane"/>
    <property type="evidence" value="ECO:0007669"/>
    <property type="project" value="UniProtKB-SubCell"/>
</dbReference>
<evidence type="ECO:0000259" key="7">
    <source>
        <dbReference type="PROSITE" id="PS50928"/>
    </source>
</evidence>
<reference evidence="8 9" key="1">
    <citation type="submission" date="2016-10" db="EMBL/GenBank/DDBJ databases">
        <authorList>
            <person name="de Groot N.N."/>
        </authorList>
    </citation>
    <scope>NUCLEOTIDE SEQUENCE [LARGE SCALE GENOMIC DNA]</scope>
    <source>
        <strain evidence="8 9">R5</strain>
    </source>
</reference>
<keyword evidence="5" id="KW-0813">Transport</keyword>
<feature type="transmembrane region" description="Helical" evidence="5">
    <location>
        <begin position="244"/>
        <end position="263"/>
    </location>
</feature>
<name>A0A1G6T583_9BRAD</name>
<dbReference type="Gene3D" id="1.10.3720.10">
    <property type="entry name" value="MetI-like"/>
    <property type="match status" value="1"/>
</dbReference>
<dbReference type="AlphaFoldDB" id="A0A1G6T583"/>
<comment type="subcellular location">
    <subcellularLocation>
        <location evidence="1 5">Cell membrane</location>
        <topology evidence="1 5">Multi-pass membrane protein</topology>
    </subcellularLocation>
</comment>
<evidence type="ECO:0000313" key="9">
    <source>
        <dbReference type="Proteomes" id="UP000199245"/>
    </source>
</evidence>
<dbReference type="GO" id="GO:0055085">
    <property type="term" value="P:transmembrane transport"/>
    <property type="evidence" value="ECO:0007669"/>
    <property type="project" value="InterPro"/>
</dbReference>
<keyword evidence="4 5" id="KW-0472">Membrane</keyword>
<feature type="transmembrane region" description="Helical" evidence="5">
    <location>
        <begin position="301"/>
        <end position="325"/>
    </location>
</feature>
<keyword evidence="2 5" id="KW-0812">Transmembrane</keyword>
<keyword evidence="3 5" id="KW-1133">Transmembrane helix</keyword>
<dbReference type="Pfam" id="PF00528">
    <property type="entry name" value="BPD_transp_1"/>
    <property type="match status" value="1"/>
</dbReference>
<feature type="region of interest" description="Disordered" evidence="6">
    <location>
        <begin position="1"/>
        <end position="46"/>
    </location>
</feature>
<evidence type="ECO:0000256" key="5">
    <source>
        <dbReference type="RuleBase" id="RU363032"/>
    </source>
</evidence>
<dbReference type="PROSITE" id="PS50928">
    <property type="entry name" value="ABC_TM1"/>
    <property type="match status" value="1"/>
</dbReference>